<keyword evidence="3" id="KW-1185">Reference proteome</keyword>
<dbReference type="EMBL" id="KZ613509">
    <property type="protein sequence ID" value="PMD15930.1"/>
    <property type="molecule type" value="Genomic_DNA"/>
</dbReference>
<sequence length="403" mass="45781">MSKLSARLRSTTPRTQKPTMATRVLRKASPKALPSLQHQQATDLLEQCAAFHTDYDTLKYEFAPSSACLNSHRFEVITGKDDIGLALLRDKIICLVETTKETLEGSSDACHADAIRHLSGNLQQMIRKTRDLKVALEGEGHKYQHGKPRFLAIGASKEPVEDSEMEGERVDHSSNSSRPFQLKSAENSFNQDNKTSRERSDALRRKRDWAEFLNERRLVSQIPAAFEMPSFTEELLGETFKQIDTGFKELALKLDITKLEVPVSAINNVFFLRIENSLKTLVFCTALIEASSQVRQERKQAMLRELYDSKVVADLVKARDLRAELDRLFQDLESFKAKALRDEQMGKMGLSSFELLTLSARRIKTAHPGSGIQQSRVDKTVHVKEHWRRRPTRKQKGNTSKAK</sequence>
<protein>
    <submittedName>
        <fullName evidence="2">Uncharacterized protein</fullName>
    </submittedName>
</protein>
<name>A0A2J6PPH9_9HELO</name>
<organism evidence="2 3">
    <name type="scientific">Hyaloscypha hepaticicola</name>
    <dbReference type="NCBI Taxonomy" id="2082293"/>
    <lineage>
        <taxon>Eukaryota</taxon>
        <taxon>Fungi</taxon>
        <taxon>Dikarya</taxon>
        <taxon>Ascomycota</taxon>
        <taxon>Pezizomycotina</taxon>
        <taxon>Leotiomycetes</taxon>
        <taxon>Helotiales</taxon>
        <taxon>Hyaloscyphaceae</taxon>
        <taxon>Hyaloscypha</taxon>
    </lineage>
</organism>
<dbReference type="Proteomes" id="UP000235672">
    <property type="component" value="Unassembled WGS sequence"/>
</dbReference>
<dbReference type="AlphaFoldDB" id="A0A2J6PPH9"/>
<evidence type="ECO:0000256" key="1">
    <source>
        <dbReference type="SAM" id="MobiDB-lite"/>
    </source>
</evidence>
<proteinExistence type="predicted"/>
<feature type="region of interest" description="Disordered" evidence="1">
    <location>
        <begin position="366"/>
        <end position="403"/>
    </location>
</feature>
<feature type="compositionally biased region" description="Polar residues" evidence="1">
    <location>
        <begin position="173"/>
        <end position="193"/>
    </location>
</feature>
<accession>A0A2J6PPH9</accession>
<reference evidence="2 3" key="1">
    <citation type="submission" date="2016-05" db="EMBL/GenBank/DDBJ databases">
        <title>A degradative enzymes factory behind the ericoid mycorrhizal symbiosis.</title>
        <authorList>
            <consortium name="DOE Joint Genome Institute"/>
            <person name="Martino E."/>
            <person name="Morin E."/>
            <person name="Grelet G."/>
            <person name="Kuo A."/>
            <person name="Kohler A."/>
            <person name="Daghino S."/>
            <person name="Barry K."/>
            <person name="Choi C."/>
            <person name="Cichocki N."/>
            <person name="Clum A."/>
            <person name="Copeland A."/>
            <person name="Hainaut M."/>
            <person name="Haridas S."/>
            <person name="Labutti K."/>
            <person name="Lindquist E."/>
            <person name="Lipzen A."/>
            <person name="Khouja H.-R."/>
            <person name="Murat C."/>
            <person name="Ohm R."/>
            <person name="Olson A."/>
            <person name="Spatafora J."/>
            <person name="Veneault-Fourrey C."/>
            <person name="Henrissat B."/>
            <person name="Grigoriev I."/>
            <person name="Martin F."/>
            <person name="Perotto S."/>
        </authorList>
    </citation>
    <scope>NUCLEOTIDE SEQUENCE [LARGE SCALE GENOMIC DNA]</scope>
    <source>
        <strain evidence="2 3">UAMH 7357</strain>
    </source>
</reference>
<evidence type="ECO:0000313" key="2">
    <source>
        <dbReference type="EMBL" id="PMD15930.1"/>
    </source>
</evidence>
<feature type="compositionally biased region" description="Basic residues" evidence="1">
    <location>
        <begin position="385"/>
        <end position="403"/>
    </location>
</feature>
<feature type="region of interest" description="Disordered" evidence="1">
    <location>
        <begin position="157"/>
        <end position="201"/>
    </location>
</feature>
<evidence type="ECO:0000313" key="3">
    <source>
        <dbReference type="Proteomes" id="UP000235672"/>
    </source>
</evidence>
<gene>
    <name evidence="2" type="ORF">NA56DRAFT_709309</name>
</gene>
<dbReference type="OrthoDB" id="10536414at2759"/>